<evidence type="ECO:0000256" key="9">
    <source>
        <dbReference type="SAM" id="Phobius"/>
    </source>
</evidence>
<feature type="region of interest" description="Disordered" evidence="8">
    <location>
        <begin position="350"/>
        <end position="383"/>
    </location>
</feature>
<dbReference type="PANTHER" id="PTHR21716:SF53">
    <property type="entry name" value="PERMEASE PERM-RELATED"/>
    <property type="match status" value="1"/>
</dbReference>
<evidence type="ECO:0000256" key="6">
    <source>
        <dbReference type="ARBA" id="ARBA00022989"/>
    </source>
</evidence>
<feature type="transmembrane region" description="Helical" evidence="9">
    <location>
        <begin position="151"/>
        <end position="168"/>
    </location>
</feature>
<comment type="subcellular location">
    <subcellularLocation>
        <location evidence="1">Cell membrane</location>
        <topology evidence="1">Multi-pass membrane protein</topology>
    </subcellularLocation>
</comment>
<feature type="transmembrane region" description="Helical" evidence="9">
    <location>
        <begin position="230"/>
        <end position="253"/>
    </location>
</feature>
<keyword evidence="6 9" id="KW-1133">Transmembrane helix</keyword>
<evidence type="ECO:0000313" key="10">
    <source>
        <dbReference type="EMBL" id="SDL75919.1"/>
    </source>
</evidence>
<organism evidence="10 11">
    <name type="scientific">Catalinimonas alkaloidigena</name>
    <dbReference type="NCBI Taxonomy" id="1075417"/>
    <lineage>
        <taxon>Bacteria</taxon>
        <taxon>Pseudomonadati</taxon>
        <taxon>Bacteroidota</taxon>
        <taxon>Cytophagia</taxon>
        <taxon>Cytophagales</taxon>
        <taxon>Catalimonadaceae</taxon>
        <taxon>Catalinimonas</taxon>
    </lineage>
</organism>
<keyword evidence="5 9" id="KW-0812">Transmembrane</keyword>
<comment type="similarity">
    <text evidence="2">Belongs to the autoinducer-2 exporter (AI-2E) (TC 2.A.86) family.</text>
</comment>
<feature type="transmembrane region" description="Helical" evidence="9">
    <location>
        <begin position="62"/>
        <end position="82"/>
    </location>
</feature>
<evidence type="ECO:0000313" key="11">
    <source>
        <dbReference type="Proteomes" id="UP000198510"/>
    </source>
</evidence>
<dbReference type="Pfam" id="PF01594">
    <property type="entry name" value="AI-2E_transport"/>
    <property type="match status" value="1"/>
</dbReference>
<keyword evidence="7 9" id="KW-0472">Membrane</keyword>
<evidence type="ECO:0000256" key="1">
    <source>
        <dbReference type="ARBA" id="ARBA00004651"/>
    </source>
</evidence>
<feature type="transmembrane region" description="Helical" evidence="9">
    <location>
        <begin position="32"/>
        <end position="50"/>
    </location>
</feature>
<dbReference type="STRING" id="1075417.SAMN05421823_10842"/>
<dbReference type="RefSeq" id="WP_089684840.1">
    <property type="nucleotide sequence ID" value="NZ_FNFO01000008.1"/>
</dbReference>
<proteinExistence type="inferred from homology"/>
<dbReference type="EMBL" id="FNFO01000008">
    <property type="protein sequence ID" value="SDL75919.1"/>
    <property type="molecule type" value="Genomic_DNA"/>
</dbReference>
<evidence type="ECO:0000256" key="2">
    <source>
        <dbReference type="ARBA" id="ARBA00009773"/>
    </source>
</evidence>
<dbReference type="Proteomes" id="UP000198510">
    <property type="component" value="Unassembled WGS sequence"/>
</dbReference>
<feature type="transmembrane region" description="Helical" evidence="9">
    <location>
        <begin position="202"/>
        <end position="224"/>
    </location>
</feature>
<evidence type="ECO:0000256" key="5">
    <source>
        <dbReference type="ARBA" id="ARBA00022692"/>
    </source>
</evidence>
<dbReference type="GO" id="GO:0055085">
    <property type="term" value="P:transmembrane transport"/>
    <property type="evidence" value="ECO:0007669"/>
    <property type="project" value="TreeGrafter"/>
</dbReference>
<feature type="compositionally biased region" description="Basic and acidic residues" evidence="8">
    <location>
        <begin position="350"/>
        <end position="361"/>
    </location>
</feature>
<feature type="transmembrane region" description="Helical" evidence="9">
    <location>
        <begin position="7"/>
        <end position="26"/>
    </location>
</feature>
<dbReference type="GO" id="GO:0005886">
    <property type="term" value="C:plasma membrane"/>
    <property type="evidence" value="ECO:0007669"/>
    <property type="project" value="UniProtKB-SubCell"/>
</dbReference>
<dbReference type="OrthoDB" id="9793390at2"/>
<reference evidence="10 11" key="1">
    <citation type="submission" date="2016-10" db="EMBL/GenBank/DDBJ databases">
        <authorList>
            <person name="de Groot N.N."/>
        </authorList>
    </citation>
    <scope>NUCLEOTIDE SEQUENCE [LARGE SCALE GENOMIC DNA]</scope>
    <source>
        <strain evidence="10 11">DSM 25186</strain>
    </source>
</reference>
<keyword evidence="3" id="KW-0813">Transport</keyword>
<keyword evidence="11" id="KW-1185">Reference proteome</keyword>
<evidence type="ECO:0000256" key="3">
    <source>
        <dbReference type="ARBA" id="ARBA00022448"/>
    </source>
</evidence>
<gene>
    <name evidence="10" type="ORF">SAMN05421823_10842</name>
</gene>
<accession>A0A1G9MNX2</accession>
<name>A0A1G9MNX2_9BACT</name>
<evidence type="ECO:0000256" key="8">
    <source>
        <dbReference type="SAM" id="MobiDB-lite"/>
    </source>
</evidence>
<evidence type="ECO:0000256" key="4">
    <source>
        <dbReference type="ARBA" id="ARBA00022475"/>
    </source>
</evidence>
<dbReference type="PANTHER" id="PTHR21716">
    <property type="entry name" value="TRANSMEMBRANE PROTEIN"/>
    <property type="match status" value="1"/>
</dbReference>
<evidence type="ECO:0000256" key="7">
    <source>
        <dbReference type="ARBA" id="ARBA00023136"/>
    </source>
</evidence>
<protein>
    <submittedName>
        <fullName evidence="10">Predicted PurR-regulated permease PerM</fullName>
    </submittedName>
</protein>
<keyword evidence="4" id="KW-1003">Cell membrane</keyword>
<sequence>MMKIKLPLYAQVVLILIGITILVSFLDVAKSLLAPLAFSLLFALLLLPVCSRLERWRFPRSLAIVISLLLVIAVVGGIIFVFSNQILHFRSEIPELTEKFNEYVDSIQSYIETRFGIESEAQSQYLKDSAMEVASSSGRILSSTAGATTNTLAAAALVPIFFFFLLYYRDFFKEFLYRLFRPEHHSTLGEVLNHIKELIQSYITGLLTVIFIISMLNSVGLLVLGVRHAFFFGFLAGVLNIIPYVGVFIGSLLPIAYALVTMESPWYAVGVAAIFWFVQFAEGNFITPNIVGSKVSLNPLTSIVALLIGAMIWGPTGMILSIPFTAMLKVILDYIPGYRPLGFVMGEPEVERKRAPKDQAPDHTPPPPDATEVVVYEKKQSTT</sequence>
<feature type="transmembrane region" description="Helical" evidence="9">
    <location>
        <begin position="301"/>
        <end position="322"/>
    </location>
</feature>
<dbReference type="AlphaFoldDB" id="A0A1G9MNX2"/>
<dbReference type="InterPro" id="IPR002549">
    <property type="entry name" value="AI-2E-like"/>
</dbReference>
<feature type="transmembrane region" description="Helical" evidence="9">
    <location>
        <begin position="265"/>
        <end position="281"/>
    </location>
</feature>